<feature type="region of interest" description="Disordered" evidence="4">
    <location>
        <begin position="261"/>
        <end position="329"/>
    </location>
</feature>
<evidence type="ECO:0000313" key="6">
    <source>
        <dbReference type="EMBL" id="ABA93901.1"/>
    </source>
</evidence>
<evidence type="ECO:0000256" key="2">
    <source>
        <dbReference type="ARBA" id="ARBA00022679"/>
    </source>
</evidence>
<evidence type="ECO:0000256" key="1">
    <source>
        <dbReference type="ARBA" id="ARBA00005771"/>
    </source>
</evidence>
<dbReference type="InterPro" id="IPR000863">
    <property type="entry name" value="Sulfotransferase_dom"/>
</dbReference>
<evidence type="ECO:0000256" key="4">
    <source>
        <dbReference type="SAM" id="MobiDB-lite"/>
    </source>
</evidence>
<dbReference type="EC" id="2.8.2.-" evidence="3"/>
<dbReference type="EMBL" id="DP000010">
    <property type="protein sequence ID" value="ABA93901.1"/>
    <property type="molecule type" value="Genomic_DNA"/>
</dbReference>
<protein>
    <recommendedName>
        <fullName evidence="3">Sulfotransferase</fullName>
        <ecNumber evidence="3">2.8.2.-</ecNumber>
    </recommendedName>
</protein>
<gene>
    <name evidence="6" type="ordered locus">LOC_Os11g30890</name>
</gene>
<dbReference type="SUPFAM" id="SSF52540">
    <property type="entry name" value="P-loop containing nucleoside triphosphate hydrolases"/>
    <property type="match status" value="1"/>
</dbReference>
<evidence type="ECO:0000259" key="5">
    <source>
        <dbReference type="Pfam" id="PF00685"/>
    </source>
</evidence>
<feature type="compositionally biased region" description="Polar residues" evidence="4">
    <location>
        <begin position="308"/>
        <end position="320"/>
    </location>
</feature>
<comment type="similarity">
    <text evidence="1 3">Belongs to the sulfotransferase 1 family.</text>
</comment>
<accession>Q2R3S9</accession>
<keyword evidence="2 3" id="KW-0808">Transferase</keyword>
<dbReference type="GO" id="GO:0008146">
    <property type="term" value="F:sulfotransferase activity"/>
    <property type="evidence" value="ECO:0007669"/>
    <property type="project" value="InterPro"/>
</dbReference>
<dbReference type="AlphaFoldDB" id="Q2R3S9"/>
<dbReference type="PANTHER" id="PTHR11783">
    <property type="entry name" value="SULFOTRANSFERASE SULT"/>
    <property type="match status" value="1"/>
</dbReference>
<organism evidence="6">
    <name type="scientific">Oryza sativa subsp. japonica</name>
    <name type="common">Rice</name>
    <dbReference type="NCBI Taxonomy" id="39947"/>
    <lineage>
        <taxon>Eukaryota</taxon>
        <taxon>Viridiplantae</taxon>
        <taxon>Streptophyta</taxon>
        <taxon>Embryophyta</taxon>
        <taxon>Tracheophyta</taxon>
        <taxon>Spermatophyta</taxon>
        <taxon>Magnoliopsida</taxon>
        <taxon>Liliopsida</taxon>
        <taxon>Poales</taxon>
        <taxon>Poaceae</taxon>
        <taxon>BOP clade</taxon>
        <taxon>Oryzoideae</taxon>
        <taxon>Oryzeae</taxon>
        <taxon>Oryzinae</taxon>
        <taxon>Oryza</taxon>
        <taxon>Oryza sativa</taxon>
    </lineage>
</organism>
<dbReference type="Gene3D" id="3.40.50.300">
    <property type="entry name" value="P-loop containing nucleotide triphosphate hydrolases"/>
    <property type="match status" value="1"/>
</dbReference>
<proteinExistence type="inferred from homology"/>
<name>Q2R3S9_ORYSJ</name>
<evidence type="ECO:0000256" key="3">
    <source>
        <dbReference type="RuleBase" id="RU361155"/>
    </source>
</evidence>
<dbReference type="InterPro" id="IPR027417">
    <property type="entry name" value="P-loop_NTPase"/>
</dbReference>
<dbReference type="Pfam" id="PF00685">
    <property type="entry name" value="Sulfotransfer_1"/>
    <property type="match status" value="1"/>
</dbReference>
<reference evidence="6" key="1">
    <citation type="journal article" date="2005" name="BMC Biol.">
        <title>The sequence of rice chromosomes 11 and 12, rich in disease resistance genes and recent gene duplications.</title>
        <authorList>
            <consortium name="The rice chromosomes 11 and 12 sequencing consortia"/>
        </authorList>
    </citation>
    <scope>NUCLEOTIDE SEQUENCE [LARGE SCALE GENOMIC DNA]</scope>
</reference>
<feature type="domain" description="Sulfotransferase" evidence="5">
    <location>
        <begin position="15"/>
        <end position="160"/>
    </location>
</feature>
<reference evidence="6" key="3">
    <citation type="submission" date="2006-01" db="EMBL/GenBank/DDBJ databases">
        <authorList>
            <person name="Buell R."/>
        </authorList>
    </citation>
    <scope>NUCLEOTIDE SEQUENCE</scope>
</reference>
<reference evidence="6" key="2">
    <citation type="submission" date="2005-04" db="EMBL/GenBank/DDBJ databases">
        <authorList>
            <person name="Buell C.R."/>
            <person name="Wing R.A."/>
            <person name="McCombie W.A."/>
            <person name="Ouyang S."/>
        </authorList>
    </citation>
    <scope>NUCLEOTIDE SEQUENCE</scope>
</reference>
<sequence>MDNSAAEAKGGNLDHQPPYTMDQALELFCKGRCITGPDWRHVVEYWEESERRPNNKVLFLRYEEMIREPARNVRKLAEFVGRPFSSEEETAGVVDAIVELCSFDHLRSLEVNKIGVLNLGATFGNDFFFRKGVAGDWRNHMSTEMAAMLDGVVEDELRGSGFTFDGVGDSTLTITVEVVLEMEITVEVVLEISDFQVTRCLGRIFTVMDRESAWWIVRLELMHVVDGDSIWHTMEREVIKLSSTLRVLRFVFHRVRRSNRQLTGGKTGSKRRSDRQEHGGQTGGGDSKRQLISAVKLEIESRSDRWQPGSQTGASTSVRSRSIDFEAGA</sequence>